<proteinExistence type="predicted"/>
<name>X1JFY9_9ZZZZ</name>
<evidence type="ECO:0000313" key="1">
    <source>
        <dbReference type="EMBL" id="GAH92907.1"/>
    </source>
</evidence>
<feature type="non-terminal residue" evidence="1">
    <location>
        <position position="1"/>
    </location>
</feature>
<gene>
    <name evidence="1" type="ORF">S03H2_72747</name>
</gene>
<comment type="caution">
    <text evidence="1">The sequence shown here is derived from an EMBL/GenBank/DDBJ whole genome shotgun (WGS) entry which is preliminary data.</text>
</comment>
<organism evidence="1">
    <name type="scientific">marine sediment metagenome</name>
    <dbReference type="NCBI Taxonomy" id="412755"/>
    <lineage>
        <taxon>unclassified sequences</taxon>
        <taxon>metagenomes</taxon>
        <taxon>ecological metagenomes</taxon>
    </lineage>
</organism>
<accession>X1JFY9</accession>
<reference evidence="1" key="1">
    <citation type="journal article" date="2014" name="Front. Microbiol.">
        <title>High frequency of phylogenetically diverse reductive dehalogenase-homologous genes in deep subseafloor sedimentary metagenomes.</title>
        <authorList>
            <person name="Kawai M."/>
            <person name="Futagami T."/>
            <person name="Toyoda A."/>
            <person name="Takaki Y."/>
            <person name="Nishi S."/>
            <person name="Hori S."/>
            <person name="Arai W."/>
            <person name="Tsubouchi T."/>
            <person name="Morono Y."/>
            <person name="Uchiyama I."/>
            <person name="Ito T."/>
            <person name="Fujiyama A."/>
            <person name="Inagaki F."/>
            <person name="Takami H."/>
        </authorList>
    </citation>
    <scope>NUCLEOTIDE SEQUENCE</scope>
    <source>
        <strain evidence="1">Expedition CK06-06</strain>
    </source>
</reference>
<dbReference type="EMBL" id="BARU01049388">
    <property type="protein sequence ID" value="GAH92907.1"/>
    <property type="molecule type" value="Genomic_DNA"/>
</dbReference>
<feature type="non-terminal residue" evidence="1">
    <location>
        <position position="47"/>
    </location>
</feature>
<sequence length="47" mass="5018">DTIATPTYSAVDTAAGGTFRFRSSEVLNQWIEITGYVPHGAMGLVIC</sequence>
<protein>
    <submittedName>
        <fullName evidence="1">Uncharacterized protein</fullName>
    </submittedName>
</protein>
<dbReference type="AlphaFoldDB" id="X1JFY9"/>